<evidence type="ECO:0000256" key="5">
    <source>
        <dbReference type="SAM" id="MobiDB-lite"/>
    </source>
</evidence>
<dbReference type="HOGENOM" id="CLU_068550_2_2_1"/>
<comment type="subcellular location">
    <subcellularLocation>
        <location evidence="1">Nucleus</location>
    </subcellularLocation>
</comment>
<evidence type="ECO:0000259" key="6">
    <source>
        <dbReference type="PROSITE" id="PS50888"/>
    </source>
</evidence>
<evidence type="ECO:0000256" key="4">
    <source>
        <dbReference type="ARBA" id="ARBA00023242"/>
    </source>
</evidence>
<dbReference type="PROSITE" id="PS50888">
    <property type="entry name" value="BHLH"/>
    <property type="match status" value="1"/>
</dbReference>
<gene>
    <name evidence="8" type="ORF">CAPTEDRAFT_163301</name>
</gene>
<evidence type="ECO:0000256" key="2">
    <source>
        <dbReference type="ARBA" id="ARBA00023015"/>
    </source>
</evidence>
<dbReference type="STRING" id="283909.R7UY62"/>
<evidence type="ECO:0000256" key="3">
    <source>
        <dbReference type="ARBA" id="ARBA00023163"/>
    </source>
</evidence>
<dbReference type="OrthoDB" id="6085656at2759"/>
<evidence type="ECO:0000259" key="7">
    <source>
        <dbReference type="PROSITE" id="PS51054"/>
    </source>
</evidence>
<feature type="compositionally biased region" description="Low complexity" evidence="5">
    <location>
        <begin position="200"/>
        <end position="218"/>
    </location>
</feature>
<evidence type="ECO:0000313" key="9">
    <source>
        <dbReference type="EnsemblMetazoa" id="CapteP163301"/>
    </source>
</evidence>
<dbReference type="CDD" id="cd11410">
    <property type="entry name" value="bHLH_O_HES"/>
    <property type="match status" value="1"/>
</dbReference>
<dbReference type="GO" id="GO:0046983">
    <property type="term" value="F:protein dimerization activity"/>
    <property type="evidence" value="ECO:0007669"/>
    <property type="project" value="InterPro"/>
</dbReference>
<evidence type="ECO:0000256" key="1">
    <source>
        <dbReference type="ARBA" id="ARBA00004123"/>
    </source>
</evidence>
<dbReference type="InterPro" id="IPR011598">
    <property type="entry name" value="bHLH_dom"/>
</dbReference>
<dbReference type="InterPro" id="IPR003650">
    <property type="entry name" value="Orange_dom"/>
</dbReference>
<keyword evidence="3" id="KW-0804">Transcription</keyword>
<dbReference type="SMART" id="SM00353">
    <property type="entry name" value="HLH"/>
    <property type="match status" value="1"/>
</dbReference>
<dbReference type="AlphaFoldDB" id="R7UY62"/>
<dbReference type="EMBL" id="KB299137">
    <property type="protein sequence ID" value="ELU08376.1"/>
    <property type="molecule type" value="Genomic_DNA"/>
</dbReference>
<dbReference type="SUPFAM" id="SSF47459">
    <property type="entry name" value="HLH, helix-loop-helix DNA-binding domain"/>
    <property type="match status" value="1"/>
</dbReference>
<feature type="compositionally biased region" description="Polar residues" evidence="5">
    <location>
        <begin position="185"/>
        <end position="194"/>
    </location>
</feature>
<reference evidence="10" key="1">
    <citation type="submission" date="2012-12" db="EMBL/GenBank/DDBJ databases">
        <authorList>
            <person name="Hellsten U."/>
            <person name="Grimwood J."/>
            <person name="Chapman J.A."/>
            <person name="Shapiro H."/>
            <person name="Aerts A."/>
            <person name="Otillar R.P."/>
            <person name="Terry A.Y."/>
            <person name="Boore J.L."/>
            <person name="Simakov O."/>
            <person name="Marletaz F."/>
            <person name="Cho S.-J."/>
            <person name="Edsinger-Gonzales E."/>
            <person name="Havlak P."/>
            <person name="Kuo D.-H."/>
            <person name="Larsson T."/>
            <person name="Lv J."/>
            <person name="Arendt D."/>
            <person name="Savage R."/>
            <person name="Osoegawa K."/>
            <person name="de Jong P."/>
            <person name="Lindberg D.R."/>
            <person name="Seaver E.C."/>
            <person name="Weisblat D.A."/>
            <person name="Putnam N.H."/>
            <person name="Grigoriev I.V."/>
            <person name="Rokhsar D.S."/>
        </authorList>
    </citation>
    <scope>NUCLEOTIDE SEQUENCE</scope>
    <source>
        <strain evidence="10">I ESC-2004</strain>
    </source>
</reference>
<feature type="domain" description="BHLH" evidence="6">
    <location>
        <begin position="17"/>
        <end position="74"/>
    </location>
</feature>
<dbReference type="EnsemblMetazoa" id="CapteT163301">
    <property type="protein sequence ID" value="CapteP163301"/>
    <property type="gene ID" value="CapteG163301"/>
</dbReference>
<keyword evidence="4" id="KW-0539">Nucleus</keyword>
<keyword evidence="10" id="KW-1185">Reference proteome</keyword>
<feature type="region of interest" description="Disordered" evidence="5">
    <location>
        <begin position="185"/>
        <end position="218"/>
    </location>
</feature>
<feature type="region of interest" description="Disordered" evidence="5">
    <location>
        <begin position="134"/>
        <end position="158"/>
    </location>
</feature>
<dbReference type="InterPro" id="IPR036638">
    <property type="entry name" value="HLH_DNA-bd_sf"/>
</dbReference>
<dbReference type="InterPro" id="IPR050370">
    <property type="entry name" value="HES_HEY"/>
</dbReference>
<name>R7UY62_CAPTE</name>
<dbReference type="Proteomes" id="UP000014760">
    <property type="component" value="Unassembled WGS sequence"/>
</dbReference>
<accession>R7UY62</accession>
<protein>
    <submittedName>
        <fullName evidence="9">HES3</fullName>
    </submittedName>
</protein>
<dbReference type="EMBL" id="AMQN01001082">
    <property type="status" value="NOT_ANNOTATED_CDS"/>
    <property type="molecule type" value="Genomic_DNA"/>
</dbReference>
<dbReference type="Pfam" id="PF00010">
    <property type="entry name" value="HLH"/>
    <property type="match status" value="1"/>
</dbReference>
<dbReference type="GO" id="GO:0005634">
    <property type="term" value="C:nucleus"/>
    <property type="evidence" value="ECO:0007669"/>
    <property type="project" value="UniProtKB-SubCell"/>
</dbReference>
<organism evidence="8">
    <name type="scientific">Capitella teleta</name>
    <name type="common">Polychaete worm</name>
    <dbReference type="NCBI Taxonomy" id="283909"/>
    <lineage>
        <taxon>Eukaryota</taxon>
        <taxon>Metazoa</taxon>
        <taxon>Spiralia</taxon>
        <taxon>Lophotrochozoa</taxon>
        <taxon>Annelida</taxon>
        <taxon>Polychaeta</taxon>
        <taxon>Sedentaria</taxon>
        <taxon>Scolecida</taxon>
        <taxon>Capitellidae</taxon>
        <taxon>Capitella</taxon>
    </lineage>
</organism>
<reference evidence="9" key="3">
    <citation type="submission" date="2015-06" db="UniProtKB">
        <authorList>
            <consortium name="EnsemblMetazoa"/>
        </authorList>
    </citation>
    <scope>IDENTIFICATION</scope>
</reference>
<keyword evidence="2" id="KW-0805">Transcription regulation</keyword>
<reference evidence="8 10" key="2">
    <citation type="journal article" date="2013" name="Nature">
        <title>Insights into bilaterian evolution from three spiralian genomes.</title>
        <authorList>
            <person name="Simakov O."/>
            <person name="Marletaz F."/>
            <person name="Cho S.J."/>
            <person name="Edsinger-Gonzales E."/>
            <person name="Havlak P."/>
            <person name="Hellsten U."/>
            <person name="Kuo D.H."/>
            <person name="Larsson T."/>
            <person name="Lv J."/>
            <person name="Arendt D."/>
            <person name="Savage R."/>
            <person name="Osoegawa K."/>
            <person name="de Jong P."/>
            <person name="Grimwood J."/>
            <person name="Chapman J.A."/>
            <person name="Shapiro H."/>
            <person name="Aerts A."/>
            <person name="Otillar R.P."/>
            <person name="Terry A.Y."/>
            <person name="Boore J.L."/>
            <person name="Grigoriev I.V."/>
            <person name="Lindberg D.R."/>
            <person name="Seaver E.C."/>
            <person name="Weisblat D.A."/>
            <person name="Putnam N.H."/>
            <person name="Rokhsar D.S."/>
        </authorList>
    </citation>
    <scope>NUCLEOTIDE SEQUENCE</scope>
    <source>
        <strain evidence="8 10">I ESC-2004</strain>
    </source>
</reference>
<sequence length="218" mass="24956">MAHPLRVTRGPEDRRIRRKLIKHIVEKKRRGRINQCLDDLKCLVLDELHRKPDQYEKMEKADILEMTVRYLRQRKQKLGKMTSPVSGVVESETQAQQFYNGYRSCVAEINSILDRQEALPEDLKTRLRGSLLRASERLSGGATQRQLPTAPPRYDHPSATMDIKCTLSVATPVMPRVFSAKVVTPQETSPSHSPSGFIHPSSLSFSLNSPRSPMWRPW</sequence>
<evidence type="ECO:0000313" key="10">
    <source>
        <dbReference type="Proteomes" id="UP000014760"/>
    </source>
</evidence>
<dbReference type="GO" id="GO:0003677">
    <property type="term" value="F:DNA binding"/>
    <property type="evidence" value="ECO:0007669"/>
    <property type="project" value="InterPro"/>
</dbReference>
<dbReference type="PANTHER" id="PTHR10985">
    <property type="entry name" value="BASIC HELIX-LOOP-HELIX TRANSCRIPTION FACTOR, HES-RELATED"/>
    <property type="match status" value="1"/>
</dbReference>
<dbReference type="GO" id="GO:0006355">
    <property type="term" value="P:regulation of DNA-templated transcription"/>
    <property type="evidence" value="ECO:0007669"/>
    <property type="project" value="InterPro"/>
</dbReference>
<dbReference type="Gene3D" id="4.10.280.10">
    <property type="entry name" value="Helix-loop-helix DNA-binding domain"/>
    <property type="match status" value="1"/>
</dbReference>
<evidence type="ECO:0000313" key="8">
    <source>
        <dbReference type="EMBL" id="ELU08376.1"/>
    </source>
</evidence>
<dbReference type="OMA" id="GRVYKNL"/>
<proteinExistence type="predicted"/>
<feature type="domain" description="Orange" evidence="7">
    <location>
        <begin position="98"/>
        <end position="131"/>
    </location>
</feature>
<dbReference type="PROSITE" id="PS51054">
    <property type="entry name" value="ORANGE"/>
    <property type="match status" value="1"/>
</dbReference>